<protein>
    <recommendedName>
        <fullName evidence="6">Glycosyltransferase</fullName>
    </recommendedName>
</protein>
<name>A0AA38TVS2_9ASTR</name>
<comment type="function">
    <text evidence="3">May glycosylate diterpenes or flavonols in leaves.</text>
</comment>
<comment type="caution">
    <text evidence="4">The sequence shown here is derived from an EMBL/GenBank/DDBJ whole genome shotgun (WGS) entry which is preliminary data.</text>
</comment>
<evidence type="ECO:0000256" key="3">
    <source>
        <dbReference type="ARBA" id="ARBA00053747"/>
    </source>
</evidence>
<evidence type="ECO:0000313" key="4">
    <source>
        <dbReference type="EMBL" id="KAJ9558552.1"/>
    </source>
</evidence>
<dbReference type="Gene3D" id="3.40.50.2000">
    <property type="entry name" value="Glycogen Phosphorylase B"/>
    <property type="match status" value="3"/>
</dbReference>
<comment type="similarity">
    <text evidence="1">Belongs to the UDP-glycosyltransferase family.</text>
</comment>
<dbReference type="CDD" id="cd03784">
    <property type="entry name" value="GT1_Gtf-like"/>
    <property type="match status" value="1"/>
</dbReference>
<evidence type="ECO:0000313" key="5">
    <source>
        <dbReference type="Proteomes" id="UP001172457"/>
    </source>
</evidence>
<keyword evidence="2" id="KW-0808">Transferase</keyword>
<keyword evidence="5" id="KW-1185">Reference proteome</keyword>
<evidence type="ECO:0000256" key="1">
    <source>
        <dbReference type="ARBA" id="ARBA00009995"/>
    </source>
</evidence>
<proteinExistence type="inferred from homology"/>
<evidence type="ECO:0000256" key="2">
    <source>
        <dbReference type="ARBA" id="ARBA00022679"/>
    </source>
</evidence>
<gene>
    <name evidence="4" type="ORF">OSB04_013166</name>
</gene>
<dbReference type="InterPro" id="IPR050481">
    <property type="entry name" value="UDP-glycosyltransf_plant"/>
</dbReference>
<dbReference type="Proteomes" id="UP001172457">
    <property type="component" value="Chromosome 3"/>
</dbReference>
<dbReference type="GO" id="GO:0035251">
    <property type="term" value="F:UDP-glucosyltransferase activity"/>
    <property type="evidence" value="ECO:0007669"/>
    <property type="project" value="InterPro"/>
</dbReference>
<evidence type="ECO:0008006" key="6">
    <source>
        <dbReference type="Google" id="ProtNLM"/>
    </source>
</evidence>
<dbReference type="EMBL" id="JARYMX010000003">
    <property type="protein sequence ID" value="KAJ9558552.1"/>
    <property type="molecule type" value="Genomic_DNA"/>
</dbReference>
<reference evidence="4" key="1">
    <citation type="submission" date="2023-03" db="EMBL/GenBank/DDBJ databases">
        <title>Chromosome-scale reference genome and RAD-based genetic map of yellow starthistle (Centaurea solstitialis) reveal putative structural variation and QTLs associated with invader traits.</title>
        <authorList>
            <person name="Reatini B."/>
            <person name="Cang F.A."/>
            <person name="Jiang Q."/>
            <person name="Mckibben M.T.W."/>
            <person name="Barker M.S."/>
            <person name="Rieseberg L.H."/>
            <person name="Dlugosch K.M."/>
        </authorList>
    </citation>
    <scope>NUCLEOTIDE SEQUENCE</scope>
    <source>
        <strain evidence="4">CAN-66</strain>
        <tissue evidence="4">Leaf</tissue>
    </source>
</reference>
<dbReference type="PANTHER" id="PTHR48048">
    <property type="entry name" value="GLYCOSYLTRANSFERASE"/>
    <property type="match status" value="1"/>
</dbReference>
<organism evidence="4 5">
    <name type="scientific">Centaurea solstitialis</name>
    <name type="common">yellow star-thistle</name>
    <dbReference type="NCBI Taxonomy" id="347529"/>
    <lineage>
        <taxon>Eukaryota</taxon>
        <taxon>Viridiplantae</taxon>
        <taxon>Streptophyta</taxon>
        <taxon>Embryophyta</taxon>
        <taxon>Tracheophyta</taxon>
        <taxon>Spermatophyta</taxon>
        <taxon>Magnoliopsida</taxon>
        <taxon>eudicotyledons</taxon>
        <taxon>Gunneridae</taxon>
        <taxon>Pentapetalae</taxon>
        <taxon>asterids</taxon>
        <taxon>campanulids</taxon>
        <taxon>Asterales</taxon>
        <taxon>Asteraceae</taxon>
        <taxon>Carduoideae</taxon>
        <taxon>Cardueae</taxon>
        <taxon>Centaureinae</taxon>
        <taxon>Centaurea</taxon>
    </lineage>
</organism>
<dbReference type="SUPFAM" id="SSF53756">
    <property type="entry name" value="UDP-Glycosyltransferase/glycogen phosphorylase"/>
    <property type="match status" value="1"/>
</dbReference>
<dbReference type="InterPro" id="IPR002213">
    <property type="entry name" value="UDP_glucos_trans"/>
</dbReference>
<accession>A0AA38TVS2</accession>
<dbReference type="PANTHER" id="PTHR48048:SF98">
    <property type="entry name" value="FLAVONOL 3-O-GLUCOSYLTRANSFERASE"/>
    <property type="match status" value="1"/>
</dbReference>
<dbReference type="Pfam" id="PF00201">
    <property type="entry name" value="UDPGT"/>
    <property type="match status" value="1"/>
</dbReference>
<dbReference type="FunFam" id="3.40.50.2000:FF:000056">
    <property type="entry name" value="Glycosyltransferase"/>
    <property type="match status" value="1"/>
</dbReference>
<sequence>MANTIAELVFIPATGLGHIMSTVEVAKLLVDRDQRLSVTVLVIKPLSGFVSGSEITNYVESLTNNATERIRFVELPQDETLLRKLDPKSPMDFLKDYMNSHCKYVRDVVGEMTKRPGSGRIAAFVVDVFCTGMMDVADEFGVPTYIFFTSNAAFLGFNLCIQIICESGNKGVAEFSDPEADWKTHAIESFLSLDNDFPTVYPVGPVLNLDSIAVNPQDSDLSGWLDGQQPSSVVFLCFGSAGSFDEVQVKEIAHAIERSGHPFVWSLRRPSQPEQGINLGDYEDPGVVLPEGFLERTLGVGKVIGWAPQAALLAHPAVGGFVSHCGWNSVLESLWFGVALATWPMYAEQQLNAFELVVELGLAVEIKLDYKKDVFNPVDDTIIVTAEEIERGIRQVMEDFEVRGKVKEMSRKSRAAVAKDGSSFTSIGHLIHEFLSNIS</sequence>
<dbReference type="AlphaFoldDB" id="A0AA38TVS2"/>